<accession>A0A3R6GSP1</accession>
<evidence type="ECO:0000256" key="1">
    <source>
        <dbReference type="SAM" id="Phobius"/>
    </source>
</evidence>
<organism evidence="2 3">
    <name type="scientific">Roseburia intestinalis</name>
    <dbReference type="NCBI Taxonomy" id="166486"/>
    <lineage>
        <taxon>Bacteria</taxon>
        <taxon>Bacillati</taxon>
        <taxon>Bacillota</taxon>
        <taxon>Clostridia</taxon>
        <taxon>Lachnospirales</taxon>
        <taxon>Lachnospiraceae</taxon>
        <taxon>Roseburia</taxon>
    </lineage>
</organism>
<feature type="transmembrane region" description="Helical" evidence="1">
    <location>
        <begin position="38"/>
        <end position="63"/>
    </location>
</feature>
<reference evidence="2 3" key="1">
    <citation type="submission" date="2018-08" db="EMBL/GenBank/DDBJ databases">
        <title>A genome reference for cultivated species of the human gut microbiota.</title>
        <authorList>
            <person name="Zou Y."/>
            <person name="Xue W."/>
            <person name="Luo G."/>
        </authorList>
    </citation>
    <scope>NUCLEOTIDE SEQUENCE [LARGE SCALE GENOMIC DNA]</scope>
    <source>
        <strain evidence="2 3">AM43-11</strain>
    </source>
</reference>
<dbReference type="RefSeq" id="WP_118590305.1">
    <property type="nucleotide sequence ID" value="NZ_QSFP01000002.1"/>
</dbReference>
<keyword evidence="1" id="KW-0812">Transmembrane</keyword>
<evidence type="ECO:0000313" key="3">
    <source>
        <dbReference type="Proteomes" id="UP000284465"/>
    </source>
</evidence>
<protein>
    <submittedName>
        <fullName evidence="2">Uncharacterized protein</fullName>
    </submittedName>
</protein>
<proteinExistence type="predicted"/>
<keyword evidence="1" id="KW-0472">Membrane</keyword>
<sequence length="64" mass="7158">MKLTPEEIDDIKYACLDDSTKIIMYLEESNKLQKKYNILALLFTVIGAIGSIIAAITGVILLFH</sequence>
<gene>
    <name evidence="2" type="ORF">DW927_03100</name>
</gene>
<dbReference type="AlphaFoldDB" id="A0A3R6GSP1"/>
<dbReference type="EMBL" id="QSFP01000002">
    <property type="protein sequence ID" value="RHA69811.1"/>
    <property type="molecule type" value="Genomic_DNA"/>
</dbReference>
<keyword evidence="1" id="KW-1133">Transmembrane helix</keyword>
<evidence type="ECO:0000313" key="2">
    <source>
        <dbReference type="EMBL" id="RHA69811.1"/>
    </source>
</evidence>
<dbReference type="Proteomes" id="UP000284465">
    <property type="component" value="Unassembled WGS sequence"/>
</dbReference>
<name>A0A3R6GSP1_9FIRM</name>
<comment type="caution">
    <text evidence="2">The sequence shown here is derived from an EMBL/GenBank/DDBJ whole genome shotgun (WGS) entry which is preliminary data.</text>
</comment>